<keyword evidence="7" id="KW-1185">Reference proteome</keyword>
<sequence length="412" mass="45428">MRLSILPSLVVPVAGASVLLDSRSNEHYKLRPITLNLDGDMPRMLELIKVNQLPDAPEYPGLSPDAGIPLSTLKSLRTQWHTKFSWEKEQAAINKQAILYEIGGLTIHFVHQKSSASDAIPLILFHGWPGSFLEFLPLVKDLTSKAKTPDGKSVAFDVIIPNLPGYGPSSAPPANWTIADTARIINTLMTDVLGYKTYATHGTDWGCSVAYHLYSSYNTTVRATQLVFLPIFPHTPNQLSDAGITLNDLEQFEEGSFMEWYTSGQGYFQEQTTKEIGQLAWIGEKFLNWSDPQAGTGPSVLTHNEILTAVSLYYLTKSFNSAGFIYYQNQNGFATEYTKAQTDAPLLFSSFKYNIAFWPPALVEKTGNLVVYNNHDFGGHFPALDNPPAMIADLRQVVPIIGNFGSGAVSQG</sequence>
<proteinExistence type="inferred from homology"/>
<feature type="domain" description="Epoxide hydrolase N-terminal" evidence="5">
    <location>
        <begin position="44"/>
        <end position="135"/>
    </location>
</feature>
<organism evidence="6 7">
    <name type="scientific">Trichoderma ghanense</name>
    <dbReference type="NCBI Taxonomy" id="65468"/>
    <lineage>
        <taxon>Eukaryota</taxon>
        <taxon>Fungi</taxon>
        <taxon>Dikarya</taxon>
        <taxon>Ascomycota</taxon>
        <taxon>Pezizomycotina</taxon>
        <taxon>Sordariomycetes</taxon>
        <taxon>Hypocreomycetidae</taxon>
        <taxon>Hypocreales</taxon>
        <taxon>Hypocreaceae</taxon>
        <taxon>Trichoderma</taxon>
    </lineage>
</organism>
<dbReference type="PANTHER" id="PTHR21661">
    <property type="entry name" value="EPOXIDE HYDROLASE 1-RELATED"/>
    <property type="match status" value="1"/>
</dbReference>
<evidence type="ECO:0000256" key="2">
    <source>
        <dbReference type="ARBA" id="ARBA00022797"/>
    </source>
</evidence>
<dbReference type="GeneID" id="300581915"/>
<keyword evidence="2" id="KW-0058">Aromatic hydrocarbons catabolism</keyword>
<feature type="chain" id="PRO_5046210068" evidence="4">
    <location>
        <begin position="16"/>
        <end position="412"/>
    </location>
</feature>
<dbReference type="PANTHER" id="PTHR21661:SF35">
    <property type="entry name" value="EPOXIDE HYDROLASE"/>
    <property type="match status" value="1"/>
</dbReference>
<evidence type="ECO:0000256" key="3">
    <source>
        <dbReference type="ARBA" id="ARBA00022801"/>
    </source>
</evidence>
<evidence type="ECO:0000259" key="5">
    <source>
        <dbReference type="Pfam" id="PF06441"/>
    </source>
</evidence>
<feature type="signal peptide" evidence="4">
    <location>
        <begin position="1"/>
        <end position="15"/>
    </location>
</feature>
<protein>
    <submittedName>
        <fullName evidence="6">Epoxide hydrolase</fullName>
    </submittedName>
</protein>
<dbReference type="GO" id="GO:0016787">
    <property type="term" value="F:hydrolase activity"/>
    <property type="evidence" value="ECO:0007669"/>
    <property type="project" value="UniProtKB-KW"/>
</dbReference>
<name>A0ABY2GRF6_9HYPO</name>
<accession>A0ABY2GRF6</accession>
<dbReference type="InterPro" id="IPR016292">
    <property type="entry name" value="Epoxide_hydrolase"/>
</dbReference>
<dbReference type="EMBL" id="PPTA01000026">
    <property type="protein sequence ID" value="TFA97834.1"/>
    <property type="molecule type" value="Genomic_DNA"/>
</dbReference>
<comment type="caution">
    <text evidence="6">The sequence shown here is derived from an EMBL/GenBank/DDBJ whole genome shotgun (WGS) entry which is preliminary data.</text>
</comment>
<dbReference type="SUPFAM" id="SSF53474">
    <property type="entry name" value="alpha/beta-Hydrolases"/>
    <property type="match status" value="1"/>
</dbReference>
<evidence type="ECO:0000256" key="1">
    <source>
        <dbReference type="ARBA" id="ARBA00010088"/>
    </source>
</evidence>
<dbReference type="Proteomes" id="UP001642720">
    <property type="component" value="Unassembled WGS sequence"/>
</dbReference>
<dbReference type="InterPro" id="IPR029058">
    <property type="entry name" value="AB_hydrolase_fold"/>
</dbReference>
<dbReference type="InterPro" id="IPR000639">
    <property type="entry name" value="Epox_hydrolase-like"/>
</dbReference>
<dbReference type="InterPro" id="IPR010497">
    <property type="entry name" value="Epoxide_hydro_N"/>
</dbReference>
<dbReference type="PRINTS" id="PR00412">
    <property type="entry name" value="EPOXHYDRLASE"/>
</dbReference>
<dbReference type="RefSeq" id="XP_073554036.1">
    <property type="nucleotide sequence ID" value="XM_073707465.1"/>
</dbReference>
<evidence type="ECO:0000256" key="4">
    <source>
        <dbReference type="SAM" id="SignalP"/>
    </source>
</evidence>
<keyword evidence="3 6" id="KW-0378">Hydrolase</keyword>
<evidence type="ECO:0000313" key="7">
    <source>
        <dbReference type="Proteomes" id="UP001642720"/>
    </source>
</evidence>
<dbReference type="Pfam" id="PF06441">
    <property type="entry name" value="EHN"/>
    <property type="match status" value="1"/>
</dbReference>
<dbReference type="Gene3D" id="3.40.50.1820">
    <property type="entry name" value="alpha/beta hydrolase"/>
    <property type="match status" value="1"/>
</dbReference>
<reference evidence="6 7" key="1">
    <citation type="submission" date="2018-01" db="EMBL/GenBank/DDBJ databases">
        <title>Genome characterization of the sugarcane-associated fungus Trichoderma ghanense CCMA-1212 and their application in lignocelulose bioconversion.</title>
        <authorList>
            <person name="Steindorff A.S."/>
            <person name="Mendes T.D."/>
            <person name="Vilela E.S.D."/>
            <person name="Rodrigues D.S."/>
            <person name="Formighieri E.F."/>
            <person name="Melo I.S."/>
            <person name="Favaro L.C.L."/>
        </authorList>
    </citation>
    <scope>NUCLEOTIDE SEQUENCE [LARGE SCALE GENOMIC DNA]</scope>
    <source>
        <strain evidence="6 7">CCMA-1212</strain>
    </source>
</reference>
<evidence type="ECO:0000313" key="6">
    <source>
        <dbReference type="EMBL" id="TFA97834.1"/>
    </source>
</evidence>
<dbReference type="PIRSF" id="PIRSF001112">
    <property type="entry name" value="Epoxide_hydrolase"/>
    <property type="match status" value="1"/>
</dbReference>
<comment type="similarity">
    <text evidence="1">Belongs to the peptidase S33 family.</text>
</comment>
<keyword evidence="4" id="KW-0732">Signal</keyword>
<gene>
    <name evidence="6" type="ORF">CCMA1212_010418</name>
</gene>